<gene>
    <name evidence="2" type="ORF">G2W53_010161</name>
</gene>
<sequence length="21" mass="2627">MAIKYIKRPKEKVKMGHRQER</sequence>
<feature type="compositionally biased region" description="Basic and acidic residues" evidence="1">
    <location>
        <begin position="12"/>
        <end position="21"/>
    </location>
</feature>
<comment type="caution">
    <text evidence="2">The sequence shown here is derived from an EMBL/GenBank/DDBJ whole genome shotgun (WGS) entry which is preliminary data.</text>
</comment>
<dbReference type="AlphaFoldDB" id="A0A834X0G1"/>
<evidence type="ECO:0000256" key="1">
    <source>
        <dbReference type="SAM" id="MobiDB-lite"/>
    </source>
</evidence>
<keyword evidence="3" id="KW-1185">Reference proteome</keyword>
<name>A0A834X0G1_9FABA</name>
<feature type="compositionally biased region" description="Basic residues" evidence="1">
    <location>
        <begin position="1"/>
        <end position="11"/>
    </location>
</feature>
<evidence type="ECO:0000313" key="3">
    <source>
        <dbReference type="Proteomes" id="UP000634136"/>
    </source>
</evidence>
<proteinExistence type="predicted"/>
<protein>
    <submittedName>
        <fullName evidence="2">Uncharacterized protein</fullName>
    </submittedName>
</protein>
<dbReference type="EMBL" id="JAAIUW010000004">
    <property type="protein sequence ID" value="KAF7835302.1"/>
    <property type="molecule type" value="Genomic_DNA"/>
</dbReference>
<reference evidence="2" key="1">
    <citation type="submission" date="2020-09" db="EMBL/GenBank/DDBJ databases">
        <title>Genome-Enabled Discovery of Anthraquinone Biosynthesis in Senna tora.</title>
        <authorList>
            <person name="Kang S.-H."/>
            <person name="Pandey R.P."/>
            <person name="Lee C.-M."/>
            <person name="Sim J.-S."/>
            <person name="Jeong J.-T."/>
            <person name="Choi B.-S."/>
            <person name="Jung M."/>
            <person name="Ginzburg D."/>
            <person name="Zhao K."/>
            <person name="Won S.Y."/>
            <person name="Oh T.-J."/>
            <person name="Yu Y."/>
            <person name="Kim N.-H."/>
            <person name="Lee O.R."/>
            <person name="Lee T.-H."/>
            <person name="Bashyal P."/>
            <person name="Kim T.-S."/>
            <person name="Lee W.-H."/>
            <person name="Kawkins C."/>
            <person name="Kim C.-K."/>
            <person name="Kim J.S."/>
            <person name="Ahn B.O."/>
            <person name="Rhee S.Y."/>
            <person name="Sohng J.K."/>
        </authorList>
    </citation>
    <scope>NUCLEOTIDE SEQUENCE</scope>
    <source>
        <tissue evidence="2">Leaf</tissue>
    </source>
</reference>
<feature type="region of interest" description="Disordered" evidence="1">
    <location>
        <begin position="1"/>
        <end position="21"/>
    </location>
</feature>
<organism evidence="2 3">
    <name type="scientific">Senna tora</name>
    <dbReference type="NCBI Taxonomy" id="362788"/>
    <lineage>
        <taxon>Eukaryota</taxon>
        <taxon>Viridiplantae</taxon>
        <taxon>Streptophyta</taxon>
        <taxon>Embryophyta</taxon>
        <taxon>Tracheophyta</taxon>
        <taxon>Spermatophyta</taxon>
        <taxon>Magnoliopsida</taxon>
        <taxon>eudicotyledons</taxon>
        <taxon>Gunneridae</taxon>
        <taxon>Pentapetalae</taxon>
        <taxon>rosids</taxon>
        <taxon>fabids</taxon>
        <taxon>Fabales</taxon>
        <taxon>Fabaceae</taxon>
        <taxon>Caesalpinioideae</taxon>
        <taxon>Cassia clade</taxon>
        <taxon>Senna</taxon>
    </lineage>
</organism>
<dbReference type="Proteomes" id="UP000634136">
    <property type="component" value="Unassembled WGS sequence"/>
</dbReference>
<evidence type="ECO:0000313" key="2">
    <source>
        <dbReference type="EMBL" id="KAF7835302.1"/>
    </source>
</evidence>
<accession>A0A834X0G1</accession>